<evidence type="ECO:0000256" key="6">
    <source>
        <dbReference type="ARBA" id="ARBA00023136"/>
    </source>
</evidence>
<evidence type="ECO:0000256" key="4">
    <source>
        <dbReference type="ARBA" id="ARBA00022692"/>
    </source>
</evidence>
<evidence type="ECO:0000256" key="1">
    <source>
        <dbReference type="ARBA" id="ARBA00004141"/>
    </source>
</evidence>
<organism evidence="9 10">
    <name type="scientific">Deinococcus grandis</name>
    <dbReference type="NCBI Taxonomy" id="57498"/>
    <lineage>
        <taxon>Bacteria</taxon>
        <taxon>Thermotogati</taxon>
        <taxon>Deinococcota</taxon>
        <taxon>Deinococci</taxon>
        <taxon>Deinococcales</taxon>
        <taxon>Deinococcaceae</taxon>
        <taxon>Deinococcus</taxon>
    </lineage>
</organism>
<dbReference type="Pfam" id="PF02397">
    <property type="entry name" value="Bac_transf"/>
    <property type="match status" value="1"/>
</dbReference>
<dbReference type="Proteomes" id="UP000056209">
    <property type="component" value="Unassembled WGS sequence"/>
</dbReference>
<protein>
    <submittedName>
        <fullName evidence="9">Undecaprenyl-phosphate galactosephosphotransferase</fullName>
    </submittedName>
</protein>
<name>A0A100HGJ3_9DEIO</name>
<dbReference type="NCBIfam" id="TIGR03025">
    <property type="entry name" value="EPS_sugtrans"/>
    <property type="match status" value="1"/>
</dbReference>
<feature type="transmembrane region" description="Helical" evidence="7">
    <location>
        <begin position="301"/>
        <end position="322"/>
    </location>
</feature>
<keyword evidence="6 7" id="KW-0472">Membrane</keyword>
<comment type="similarity">
    <text evidence="2">Belongs to the bacterial sugar transferase family.</text>
</comment>
<feature type="transmembrane region" description="Helical" evidence="7">
    <location>
        <begin position="137"/>
        <end position="154"/>
    </location>
</feature>
<dbReference type="InterPro" id="IPR003362">
    <property type="entry name" value="Bact_transf"/>
</dbReference>
<keyword evidence="3 9" id="KW-0808">Transferase</keyword>
<gene>
    <name evidence="9" type="ORF">DEIGR_100280</name>
</gene>
<dbReference type="Pfam" id="PF13727">
    <property type="entry name" value="CoA_binding_3"/>
    <property type="match status" value="1"/>
</dbReference>
<dbReference type="PANTHER" id="PTHR30576:SF10">
    <property type="entry name" value="SLL5057 PROTEIN"/>
    <property type="match status" value="1"/>
</dbReference>
<keyword evidence="4 7" id="KW-0812">Transmembrane</keyword>
<keyword evidence="10" id="KW-1185">Reference proteome</keyword>
<dbReference type="Gene3D" id="3.40.50.720">
    <property type="entry name" value="NAD(P)-binding Rossmann-like Domain"/>
    <property type="match status" value="1"/>
</dbReference>
<feature type="domain" description="Bacterial sugar transferase" evidence="8">
    <location>
        <begin position="296"/>
        <end position="487"/>
    </location>
</feature>
<sequence>MAMGMAMRPANEGDEPMGVLNPSGLHRKPVAALPAISSFPQAGALLLGDALSLLGVYSLTYFLLPIWGLAVESPHSSLVWGAVWLCWRAYQGLYPGYGRSPQTELRLHVMGTAQVVAVQLAAGLALQRFSPSVSGTVLSWALLLLLSLFVRYGIRSVLIRTGKYGRPISVIGAGQTAAMAIHHLRAHPAYGLNPVAAYDDNHELHGTTLHGVPILGTIEQAITEPRTEQALVSIPGARAETQQRIVNATYASFPHTWVIPDLFGIPNQALQPHNIGSVASLEVRNNLRSVQARTLKRTIDLLGSGLGGLLLLPLLLLIALAIRLDSPGPAVYRARRLGRNGEPFDCFKFRSMHRDAEAKLKSVLDSDPTLRAEFEATHKLRNDPRVTRVGAFLRKTSLDELPQLANVLLGTMSLVGPRPIVQGEVSKYGDIYAVYKQVRPGMTGYWQANGRSDTSYNERVGMDNFYVTNWTPWLDIVVLIQTVRVVMLGKGAY</sequence>
<dbReference type="GO" id="GO:0000271">
    <property type="term" value="P:polysaccharide biosynthetic process"/>
    <property type="evidence" value="ECO:0007669"/>
    <property type="project" value="InterPro"/>
</dbReference>
<dbReference type="InterPro" id="IPR017472">
    <property type="entry name" value="Undecaprenyl-P_galact_Ptfrase"/>
</dbReference>
<dbReference type="GO" id="GO:0005886">
    <property type="term" value="C:plasma membrane"/>
    <property type="evidence" value="ECO:0007669"/>
    <property type="project" value="InterPro"/>
</dbReference>
<dbReference type="GO" id="GO:0016780">
    <property type="term" value="F:phosphotransferase activity, for other substituted phosphate groups"/>
    <property type="evidence" value="ECO:0007669"/>
    <property type="project" value="TreeGrafter"/>
</dbReference>
<evidence type="ECO:0000313" key="10">
    <source>
        <dbReference type="Proteomes" id="UP000056209"/>
    </source>
</evidence>
<dbReference type="InterPro" id="IPR036291">
    <property type="entry name" value="NAD(P)-bd_dom_sf"/>
</dbReference>
<evidence type="ECO:0000259" key="8">
    <source>
        <dbReference type="Pfam" id="PF02397"/>
    </source>
</evidence>
<evidence type="ECO:0000256" key="5">
    <source>
        <dbReference type="ARBA" id="ARBA00022989"/>
    </source>
</evidence>
<dbReference type="PANTHER" id="PTHR30576">
    <property type="entry name" value="COLANIC BIOSYNTHESIS UDP-GLUCOSE LIPID CARRIER TRANSFERASE"/>
    <property type="match status" value="1"/>
</dbReference>
<keyword evidence="5 7" id="KW-1133">Transmembrane helix</keyword>
<evidence type="ECO:0000256" key="3">
    <source>
        <dbReference type="ARBA" id="ARBA00022679"/>
    </source>
</evidence>
<evidence type="ECO:0000256" key="7">
    <source>
        <dbReference type="SAM" id="Phobius"/>
    </source>
</evidence>
<evidence type="ECO:0000313" key="9">
    <source>
        <dbReference type="EMBL" id="GAQ20253.1"/>
    </source>
</evidence>
<proteinExistence type="inferred from homology"/>
<comment type="caution">
    <text evidence="9">The sequence shown here is derived from an EMBL/GenBank/DDBJ whole genome shotgun (WGS) entry which is preliminary data.</text>
</comment>
<comment type="subcellular location">
    <subcellularLocation>
        <location evidence="1">Membrane</location>
        <topology evidence="1">Multi-pass membrane protein</topology>
    </subcellularLocation>
</comment>
<dbReference type="SUPFAM" id="SSF51735">
    <property type="entry name" value="NAD(P)-binding Rossmann-fold domains"/>
    <property type="match status" value="1"/>
</dbReference>
<dbReference type="EMBL" id="BCMS01000001">
    <property type="protein sequence ID" value="GAQ20253.1"/>
    <property type="molecule type" value="Genomic_DNA"/>
</dbReference>
<dbReference type="AlphaFoldDB" id="A0A100HGJ3"/>
<accession>A0A100HGJ3</accession>
<feature type="transmembrane region" description="Helical" evidence="7">
    <location>
        <begin position="44"/>
        <end position="64"/>
    </location>
</feature>
<evidence type="ECO:0000256" key="2">
    <source>
        <dbReference type="ARBA" id="ARBA00006464"/>
    </source>
</evidence>
<reference evidence="10" key="1">
    <citation type="submission" date="2015-11" db="EMBL/GenBank/DDBJ databases">
        <title>Draft Genome Sequence of the Radioresistant Bacterium Deinococcus grandis, Isolated from Freshwater Fish in Japan.</title>
        <authorList>
            <person name="Satoh K."/>
            <person name="Onodera T."/>
            <person name="Omoso K."/>
            <person name="Takeda-Yano K."/>
            <person name="Katayama T."/>
            <person name="Oono Y."/>
            <person name="Narumi I."/>
        </authorList>
    </citation>
    <scope>NUCLEOTIDE SEQUENCE [LARGE SCALE GENOMIC DNA]</scope>
    <source>
        <strain evidence="10">ATCC 43672</strain>
    </source>
</reference>
<dbReference type="InterPro" id="IPR017475">
    <property type="entry name" value="EPS_sugar_tfrase"/>
</dbReference>
<dbReference type="NCBIfam" id="TIGR03022">
    <property type="entry name" value="WbaP_sugtrans"/>
    <property type="match status" value="1"/>
</dbReference>